<name>A0A7W6JR64_9SPHN</name>
<proteinExistence type="predicted"/>
<comment type="caution">
    <text evidence="1">The sequence shown here is derived from an EMBL/GenBank/DDBJ whole genome shotgun (WGS) entry which is preliminary data.</text>
</comment>
<evidence type="ECO:0000313" key="2">
    <source>
        <dbReference type="Proteomes" id="UP000557392"/>
    </source>
</evidence>
<organism evidence="1 2">
    <name type="scientific">Sphingomonas kyeonggiensis</name>
    <dbReference type="NCBI Taxonomy" id="1268553"/>
    <lineage>
        <taxon>Bacteria</taxon>
        <taxon>Pseudomonadati</taxon>
        <taxon>Pseudomonadota</taxon>
        <taxon>Alphaproteobacteria</taxon>
        <taxon>Sphingomonadales</taxon>
        <taxon>Sphingomonadaceae</taxon>
        <taxon>Sphingomonas</taxon>
    </lineage>
</organism>
<keyword evidence="2" id="KW-1185">Reference proteome</keyword>
<sequence>MGDDSAHVRLTLDTDEPISLSDFVGTFVGIESQFEKFIAAQRPDLRGESEFFVKEVRKGSIEADLIVLAAISAGAGFPELPGLIDALDKTQILTKFVGDLRDRIAPYFIRGGRDPKASKSDLSDFYKVVSAMVRDPKGRMNLETAVYEDGKRDVRAAFKFSSSDARTAQGEISEHRRELEAKSDSDYERVLLRFVRPSVEKGKPGKKGGERGVIEKLHKRALPIVYASDLAEQRIRHEKLQVEGNVFRTLFDVDVNVELNANGKPLAYNHACIAK</sequence>
<dbReference type="Proteomes" id="UP000557392">
    <property type="component" value="Unassembled WGS sequence"/>
</dbReference>
<accession>A0A7W6JR64</accession>
<protein>
    <submittedName>
        <fullName evidence="1">Uncharacterized protein</fullName>
    </submittedName>
</protein>
<dbReference type="AlphaFoldDB" id="A0A7W6JR64"/>
<dbReference type="EMBL" id="JACIEH010000001">
    <property type="protein sequence ID" value="MBB4096977.1"/>
    <property type="molecule type" value="Genomic_DNA"/>
</dbReference>
<evidence type="ECO:0000313" key="1">
    <source>
        <dbReference type="EMBL" id="MBB4096977.1"/>
    </source>
</evidence>
<dbReference type="RefSeq" id="WP_183994279.1">
    <property type="nucleotide sequence ID" value="NZ_JACIEH010000001.1"/>
</dbReference>
<reference evidence="1 2" key="1">
    <citation type="submission" date="2020-08" db="EMBL/GenBank/DDBJ databases">
        <title>Genomic Encyclopedia of Type Strains, Phase IV (KMG-IV): sequencing the most valuable type-strain genomes for metagenomic binning, comparative biology and taxonomic classification.</title>
        <authorList>
            <person name="Goeker M."/>
        </authorList>
    </citation>
    <scope>NUCLEOTIDE SEQUENCE [LARGE SCALE GENOMIC DNA]</scope>
    <source>
        <strain evidence="1 2">DSM 101806</strain>
    </source>
</reference>
<gene>
    <name evidence="1" type="ORF">GGR46_000510</name>
</gene>